<evidence type="ECO:0000256" key="9">
    <source>
        <dbReference type="ARBA" id="ARBA00048679"/>
    </source>
</evidence>
<comment type="catalytic activity">
    <reaction evidence="8">
        <text>L-threonyl-[protein] + ATP = O-phospho-L-threonyl-[protein] + ADP + H(+)</text>
        <dbReference type="Rhea" id="RHEA:46608"/>
        <dbReference type="Rhea" id="RHEA-COMP:11060"/>
        <dbReference type="Rhea" id="RHEA-COMP:11605"/>
        <dbReference type="ChEBI" id="CHEBI:15378"/>
        <dbReference type="ChEBI" id="CHEBI:30013"/>
        <dbReference type="ChEBI" id="CHEBI:30616"/>
        <dbReference type="ChEBI" id="CHEBI:61977"/>
        <dbReference type="ChEBI" id="CHEBI:456216"/>
        <dbReference type="EC" id="2.7.11.1"/>
    </reaction>
</comment>
<protein>
    <recommendedName>
        <fullName evidence="2">non-specific serine/threonine protein kinase</fullName>
        <ecNumber evidence="2">2.7.11.1</ecNumber>
    </recommendedName>
</protein>
<evidence type="ECO:0000313" key="11">
    <source>
        <dbReference type="EMBL" id="NXD31757.1"/>
    </source>
</evidence>
<dbReference type="PROSITE" id="PS50011">
    <property type="entry name" value="PROTEIN_KINASE_DOM"/>
    <property type="match status" value="1"/>
</dbReference>
<dbReference type="PROSITE" id="PS00108">
    <property type="entry name" value="PROTEIN_KINASE_ST"/>
    <property type="match status" value="1"/>
</dbReference>
<keyword evidence="5" id="KW-0547">Nucleotide-binding</keyword>
<keyword evidence="7" id="KW-0067">ATP-binding</keyword>
<comment type="similarity">
    <text evidence="1">Belongs to the protein kinase superfamily. CAMK Ser/Thr protein kinase family. PIM subfamily.</text>
</comment>
<evidence type="ECO:0000256" key="7">
    <source>
        <dbReference type="ARBA" id="ARBA00022840"/>
    </source>
</evidence>
<dbReference type="InterPro" id="IPR011009">
    <property type="entry name" value="Kinase-like_dom_sf"/>
</dbReference>
<evidence type="ECO:0000313" key="12">
    <source>
        <dbReference type="Proteomes" id="UP000623542"/>
    </source>
</evidence>
<gene>
    <name evidence="11" type="primary">Pim1_6</name>
    <name evidence="11" type="ORF">ELAFOR_R12904</name>
</gene>
<evidence type="ECO:0000256" key="1">
    <source>
        <dbReference type="ARBA" id="ARBA00005505"/>
    </source>
</evidence>
<keyword evidence="4" id="KW-0808">Transferase</keyword>
<feature type="non-terminal residue" evidence="11">
    <location>
        <position position="1"/>
    </location>
</feature>
<evidence type="ECO:0000256" key="4">
    <source>
        <dbReference type="ARBA" id="ARBA00022679"/>
    </source>
</evidence>
<name>A0A851UPJ2_9PASS</name>
<dbReference type="PANTHER" id="PTHR22984:SF11">
    <property type="entry name" value="AURORA KINASE-RELATED"/>
    <property type="match status" value="1"/>
</dbReference>
<dbReference type="SMART" id="SM00220">
    <property type="entry name" value="S_TKc"/>
    <property type="match status" value="1"/>
</dbReference>
<evidence type="ECO:0000259" key="10">
    <source>
        <dbReference type="PROSITE" id="PS50011"/>
    </source>
</evidence>
<dbReference type="OrthoDB" id="10252171at2759"/>
<comment type="catalytic activity">
    <reaction evidence="9">
        <text>L-seryl-[protein] + ATP = O-phospho-L-seryl-[protein] + ADP + H(+)</text>
        <dbReference type="Rhea" id="RHEA:17989"/>
        <dbReference type="Rhea" id="RHEA-COMP:9863"/>
        <dbReference type="Rhea" id="RHEA-COMP:11604"/>
        <dbReference type="ChEBI" id="CHEBI:15378"/>
        <dbReference type="ChEBI" id="CHEBI:29999"/>
        <dbReference type="ChEBI" id="CHEBI:30616"/>
        <dbReference type="ChEBI" id="CHEBI:83421"/>
        <dbReference type="ChEBI" id="CHEBI:456216"/>
        <dbReference type="EC" id="2.7.11.1"/>
    </reaction>
</comment>
<dbReference type="InterPro" id="IPR000719">
    <property type="entry name" value="Prot_kinase_dom"/>
</dbReference>
<evidence type="ECO:0000256" key="5">
    <source>
        <dbReference type="ARBA" id="ARBA00022741"/>
    </source>
</evidence>
<proteinExistence type="inferred from homology"/>
<dbReference type="InterPro" id="IPR051138">
    <property type="entry name" value="PIM_Ser/Thr_kinase"/>
</dbReference>
<feature type="non-terminal residue" evidence="11">
    <location>
        <position position="175"/>
    </location>
</feature>
<reference evidence="11" key="1">
    <citation type="submission" date="2019-09" db="EMBL/GenBank/DDBJ databases">
        <title>Bird 10,000 Genomes (B10K) Project - Family phase.</title>
        <authorList>
            <person name="Zhang G."/>
        </authorList>
    </citation>
    <scope>NUCLEOTIDE SEQUENCE</scope>
    <source>
        <strain evidence="11">B10K-IZCAS-20218</strain>
        <tissue evidence="11">Blood</tissue>
    </source>
</reference>
<dbReference type="AlphaFoldDB" id="A0A851UPJ2"/>
<evidence type="ECO:0000256" key="2">
    <source>
        <dbReference type="ARBA" id="ARBA00012513"/>
    </source>
</evidence>
<dbReference type="GO" id="GO:0005524">
    <property type="term" value="F:ATP binding"/>
    <property type="evidence" value="ECO:0007669"/>
    <property type="project" value="UniProtKB-KW"/>
</dbReference>
<dbReference type="SUPFAM" id="SSF56112">
    <property type="entry name" value="Protein kinase-like (PK-like)"/>
    <property type="match status" value="1"/>
</dbReference>
<dbReference type="GO" id="GO:0007346">
    <property type="term" value="P:regulation of mitotic cell cycle"/>
    <property type="evidence" value="ECO:0007669"/>
    <property type="project" value="TreeGrafter"/>
</dbReference>
<feature type="domain" description="Protein kinase" evidence="10">
    <location>
        <begin position="1"/>
        <end position="175"/>
    </location>
</feature>
<comment type="caution">
    <text evidence="11">The sequence shown here is derived from an EMBL/GenBank/DDBJ whole genome shotgun (WGS) entry which is preliminary data.</text>
</comment>
<dbReference type="GO" id="GO:0005737">
    <property type="term" value="C:cytoplasm"/>
    <property type="evidence" value="ECO:0007669"/>
    <property type="project" value="TreeGrafter"/>
</dbReference>
<dbReference type="InterPro" id="IPR008271">
    <property type="entry name" value="Ser/Thr_kinase_AS"/>
</dbReference>
<dbReference type="PANTHER" id="PTHR22984">
    <property type="entry name" value="SERINE/THREONINE-PROTEIN KINASE PIM"/>
    <property type="match status" value="1"/>
</dbReference>
<dbReference type="Gene3D" id="1.10.510.10">
    <property type="entry name" value="Transferase(Phosphotransferase) domain 1"/>
    <property type="match status" value="1"/>
</dbReference>
<evidence type="ECO:0000256" key="3">
    <source>
        <dbReference type="ARBA" id="ARBA00022527"/>
    </source>
</evidence>
<dbReference type="EMBL" id="WBNG01002561">
    <property type="protein sequence ID" value="NXD31757.1"/>
    <property type="molecule type" value="Genomic_DNA"/>
</dbReference>
<dbReference type="Gene3D" id="3.30.200.20">
    <property type="entry name" value="Phosphorylase Kinase, domain 1"/>
    <property type="match status" value="1"/>
</dbReference>
<evidence type="ECO:0000256" key="6">
    <source>
        <dbReference type="ARBA" id="ARBA00022777"/>
    </source>
</evidence>
<sequence length="175" mass="19850">PMEIVFMKEVGSGCPNIIQVLDWFELPDSFVLVMECPEPSQDLQQLLQGQKFLSEEMVRWLFCQVLQAVRHCTQCGIMHRDIKLENLLVNLQSGKLKLIDFGCGTFLQERAFMLFAGTPQYSPPEWFGLGCHQGLLATVWSLGVLLYTMVCGHLPFEDLGDIVWGQPTFTRPLSP</sequence>
<dbReference type="Proteomes" id="UP000623542">
    <property type="component" value="Unassembled WGS sequence"/>
</dbReference>
<dbReference type="EC" id="2.7.11.1" evidence="2"/>
<dbReference type="GO" id="GO:0004674">
    <property type="term" value="F:protein serine/threonine kinase activity"/>
    <property type="evidence" value="ECO:0007669"/>
    <property type="project" value="UniProtKB-KW"/>
</dbReference>
<dbReference type="GO" id="GO:0043066">
    <property type="term" value="P:negative regulation of apoptotic process"/>
    <property type="evidence" value="ECO:0007669"/>
    <property type="project" value="TreeGrafter"/>
</dbReference>
<accession>A0A851UPJ2</accession>
<organism evidence="11 12">
    <name type="scientific">Elachura formosa</name>
    <name type="common">spotted wren-babbler</name>
    <dbReference type="NCBI Taxonomy" id="1463973"/>
    <lineage>
        <taxon>Eukaryota</taxon>
        <taxon>Metazoa</taxon>
        <taxon>Chordata</taxon>
        <taxon>Craniata</taxon>
        <taxon>Vertebrata</taxon>
        <taxon>Euteleostomi</taxon>
        <taxon>Archelosauria</taxon>
        <taxon>Archosauria</taxon>
        <taxon>Dinosauria</taxon>
        <taxon>Saurischia</taxon>
        <taxon>Theropoda</taxon>
        <taxon>Coelurosauria</taxon>
        <taxon>Aves</taxon>
        <taxon>Neognathae</taxon>
        <taxon>Neoaves</taxon>
        <taxon>Telluraves</taxon>
        <taxon>Australaves</taxon>
        <taxon>Passeriformes</taxon>
        <taxon>Elachuridae</taxon>
        <taxon>Elachura</taxon>
    </lineage>
</organism>
<evidence type="ECO:0000256" key="8">
    <source>
        <dbReference type="ARBA" id="ARBA00047899"/>
    </source>
</evidence>
<keyword evidence="12" id="KW-1185">Reference proteome</keyword>
<dbReference type="Pfam" id="PF00069">
    <property type="entry name" value="Pkinase"/>
    <property type="match status" value="1"/>
</dbReference>
<keyword evidence="6 11" id="KW-0418">Kinase</keyword>
<keyword evidence="3" id="KW-0723">Serine/threonine-protein kinase</keyword>